<dbReference type="AlphaFoldDB" id="A0A381PJQ5"/>
<protein>
    <submittedName>
        <fullName evidence="1">Uncharacterized protein</fullName>
    </submittedName>
</protein>
<proteinExistence type="predicted"/>
<name>A0A381PJQ5_9ZZZZ</name>
<dbReference type="EMBL" id="UINC01001005">
    <property type="protein sequence ID" value="SUZ67200.1"/>
    <property type="molecule type" value="Genomic_DNA"/>
</dbReference>
<gene>
    <name evidence="1" type="ORF">METZ01_LOCUS20054</name>
</gene>
<organism evidence="1">
    <name type="scientific">marine metagenome</name>
    <dbReference type="NCBI Taxonomy" id="408172"/>
    <lineage>
        <taxon>unclassified sequences</taxon>
        <taxon>metagenomes</taxon>
        <taxon>ecological metagenomes</taxon>
    </lineage>
</organism>
<accession>A0A381PJQ5</accession>
<reference evidence="1" key="1">
    <citation type="submission" date="2018-05" db="EMBL/GenBank/DDBJ databases">
        <authorList>
            <person name="Lanie J.A."/>
            <person name="Ng W.-L."/>
            <person name="Kazmierczak K.M."/>
            <person name="Andrzejewski T.M."/>
            <person name="Davidsen T.M."/>
            <person name="Wayne K.J."/>
            <person name="Tettelin H."/>
            <person name="Glass J.I."/>
            <person name="Rusch D."/>
            <person name="Podicherti R."/>
            <person name="Tsui H.-C.T."/>
            <person name="Winkler M.E."/>
        </authorList>
    </citation>
    <scope>NUCLEOTIDE SEQUENCE</scope>
</reference>
<sequence length="27" mass="3148">MKRLFNVIDYQGQIFEIPEPKKPVGLS</sequence>
<evidence type="ECO:0000313" key="1">
    <source>
        <dbReference type="EMBL" id="SUZ67200.1"/>
    </source>
</evidence>